<protein>
    <submittedName>
        <fullName evidence="2">Unnamed protein product</fullName>
    </submittedName>
</protein>
<sequence>MPSTHPRRDQDQQSKCDQDRTRSCSSGRLFVHSDQHARYDRVPEEVAVDSAPGIPPNRLLGNLYDDPGCTYLGVF</sequence>
<organism evidence="2 3">
    <name type="scientific">Aspergillus oryzae</name>
    <name type="common">Yellow koji mold</name>
    <dbReference type="NCBI Taxonomy" id="5062"/>
    <lineage>
        <taxon>Eukaryota</taxon>
        <taxon>Fungi</taxon>
        <taxon>Dikarya</taxon>
        <taxon>Ascomycota</taxon>
        <taxon>Pezizomycotina</taxon>
        <taxon>Eurotiomycetes</taxon>
        <taxon>Eurotiomycetidae</taxon>
        <taxon>Eurotiales</taxon>
        <taxon>Aspergillaceae</taxon>
        <taxon>Aspergillus</taxon>
        <taxon>Aspergillus subgen. Circumdati</taxon>
    </lineage>
</organism>
<reference evidence="2" key="1">
    <citation type="submission" date="2023-04" db="EMBL/GenBank/DDBJ databases">
        <title>Aspergillus oryzae NBRC 4228.</title>
        <authorList>
            <person name="Ichikawa N."/>
            <person name="Sato H."/>
            <person name="Tonouchi N."/>
        </authorList>
    </citation>
    <scope>NUCLEOTIDE SEQUENCE</scope>
    <source>
        <strain evidence="2">NBRC 4228</strain>
    </source>
</reference>
<comment type="caution">
    <text evidence="2">The sequence shown here is derived from an EMBL/GenBank/DDBJ whole genome shotgun (WGS) entry which is preliminary data.</text>
</comment>
<dbReference type="EMBL" id="BSYA01000008">
    <property type="protein sequence ID" value="GMG24080.1"/>
    <property type="molecule type" value="Genomic_DNA"/>
</dbReference>
<proteinExistence type="predicted"/>
<gene>
    <name evidence="2" type="ORF">Aory04_000139700</name>
</gene>
<feature type="region of interest" description="Disordered" evidence="1">
    <location>
        <begin position="1"/>
        <end position="22"/>
    </location>
</feature>
<evidence type="ECO:0000313" key="3">
    <source>
        <dbReference type="Proteomes" id="UP001165205"/>
    </source>
</evidence>
<accession>A0AAN4Y7C6</accession>
<name>A0AAN4Y7C6_ASPOZ</name>
<evidence type="ECO:0000313" key="2">
    <source>
        <dbReference type="EMBL" id="GMG24080.1"/>
    </source>
</evidence>
<evidence type="ECO:0000256" key="1">
    <source>
        <dbReference type="SAM" id="MobiDB-lite"/>
    </source>
</evidence>
<dbReference type="AlphaFoldDB" id="A0AAN4Y7C6"/>
<dbReference type="Proteomes" id="UP001165205">
    <property type="component" value="Unassembled WGS sequence"/>
</dbReference>